<dbReference type="Proteomes" id="UP001153678">
    <property type="component" value="Unassembled WGS sequence"/>
</dbReference>
<sequence length="383" mass="44352">MKNGLNKLLAQSLCKRDLFPNCGDALKWKNRRPRLTKEIFHYSPDLGCFQEMEHTSFTDTFKPEFDKFGYDTLFFKSDTKRHGCCIVWKKSKFTKLKELTLDFDKFGLPTMKTNCIGIVVVLGCVGLENKGVSIGTTHLYWRPESMYERARQCMILYQNLLKLNEEFNFPAFLAGDFNSTPKDPIYQLMVKNSLTKKQISILKNSIRAFGEEIDSISVGNDGNFPEKKEEKEEQFTSSTDEIIIEQSINSLTNTQSSQPSSLTFTLEPSQLDSLLSNFENLPKCLSLYGQNYHLIDSENIEYSEPKITHYGLNFKGTLDYIFYILDHEKENINEKNESKDDESKFKVFKLLKLPRREEFESTSLPNYKFNSDHVCLMVEVVVL</sequence>
<evidence type="ECO:0000259" key="3">
    <source>
        <dbReference type="Pfam" id="PF03372"/>
    </source>
</evidence>
<evidence type="ECO:0000256" key="1">
    <source>
        <dbReference type="ARBA" id="ARBA00010774"/>
    </source>
</evidence>
<dbReference type="InterPro" id="IPR005135">
    <property type="entry name" value="Endo/exonuclease/phosphatase"/>
</dbReference>
<keyword evidence="5" id="KW-1185">Reference proteome</keyword>
<dbReference type="EMBL" id="CAMKVN010001510">
    <property type="protein sequence ID" value="CAI2176487.1"/>
    <property type="molecule type" value="Genomic_DNA"/>
</dbReference>
<keyword evidence="2" id="KW-0378">Hydrolase</keyword>
<dbReference type="PANTHER" id="PTHR12121:SF45">
    <property type="entry name" value="NOCTURNIN"/>
    <property type="match status" value="1"/>
</dbReference>
<gene>
    <name evidence="4" type="ORF">FWILDA_LOCUS7606</name>
</gene>
<name>A0A9W4SPG0_9GLOM</name>
<dbReference type="Pfam" id="PF03372">
    <property type="entry name" value="Exo_endo_phos"/>
    <property type="match status" value="1"/>
</dbReference>
<reference evidence="4" key="1">
    <citation type="submission" date="2022-08" db="EMBL/GenBank/DDBJ databases">
        <authorList>
            <person name="Kallberg Y."/>
            <person name="Tangrot J."/>
            <person name="Rosling A."/>
        </authorList>
    </citation>
    <scope>NUCLEOTIDE SEQUENCE</scope>
    <source>
        <strain evidence="4">Wild A</strain>
    </source>
</reference>
<evidence type="ECO:0000313" key="4">
    <source>
        <dbReference type="EMBL" id="CAI2176487.1"/>
    </source>
</evidence>
<evidence type="ECO:0000256" key="2">
    <source>
        <dbReference type="ARBA" id="ARBA00022801"/>
    </source>
</evidence>
<dbReference type="GO" id="GO:0006139">
    <property type="term" value="P:nucleobase-containing compound metabolic process"/>
    <property type="evidence" value="ECO:0007669"/>
    <property type="project" value="UniProtKB-ARBA"/>
</dbReference>
<comment type="caution">
    <text evidence="4">The sequence shown here is derived from an EMBL/GenBank/DDBJ whole genome shotgun (WGS) entry which is preliminary data.</text>
</comment>
<comment type="similarity">
    <text evidence="1">Belongs to the CCR4/nocturin family.</text>
</comment>
<evidence type="ECO:0000313" key="5">
    <source>
        <dbReference type="Proteomes" id="UP001153678"/>
    </source>
</evidence>
<dbReference type="InterPro" id="IPR050410">
    <property type="entry name" value="CCR4/nocturin_mRNA_transcr"/>
</dbReference>
<dbReference type="GO" id="GO:0000175">
    <property type="term" value="F:3'-5'-RNA exonuclease activity"/>
    <property type="evidence" value="ECO:0007669"/>
    <property type="project" value="TreeGrafter"/>
</dbReference>
<accession>A0A9W4SPG0</accession>
<dbReference type="OrthoDB" id="428734at2759"/>
<proteinExistence type="inferred from homology"/>
<protein>
    <submittedName>
        <fullName evidence="4">7697_t:CDS:1</fullName>
    </submittedName>
</protein>
<dbReference type="Gene3D" id="3.60.10.10">
    <property type="entry name" value="Endonuclease/exonuclease/phosphatase"/>
    <property type="match status" value="1"/>
</dbReference>
<feature type="domain" description="Endonuclease/exonuclease/phosphatase" evidence="3">
    <location>
        <begin position="24"/>
        <end position="196"/>
    </location>
</feature>
<organism evidence="4 5">
    <name type="scientific">Funneliformis geosporum</name>
    <dbReference type="NCBI Taxonomy" id="1117311"/>
    <lineage>
        <taxon>Eukaryota</taxon>
        <taxon>Fungi</taxon>
        <taxon>Fungi incertae sedis</taxon>
        <taxon>Mucoromycota</taxon>
        <taxon>Glomeromycotina</taxon>
        <taxon>Glomeromycetes</taxon>
        <taxon>Glomerales</taxon>
        <taxon>Glomeraceae</taxon>
        <taxon>Funneliformis</taxon>
    </lineage>
</organism>
<dbReference type="PANTHER" id="PTHR12121">
    <property type="entry name" value="CARBON CATABOLITE REPRESSOR PROTEIN 4"/>
    <property type="match status" value="1"/>
</dbReference>
<dbReference type="AlphaFoldDB" id="A0A9W4SPG0"/>
<dbReference type="SUPFAM" id="SSF56219">
    <property type="entry name" value="DNase I-like"/>
    <property type="match status" value="1"/>
</dbReference>
<dbReference type="InterPro" id="IPR036691">
    <property type="entry name" value="Endo/exonu/phosph_ase_sf"/>
</dbReference>